<evidence type="ECO:0000256" key="5">
    <source>
        <dbReference type="PROSITE-ProRule" id="PRU00042"/>
    </source>
</evidence>
<evidence type="ECO:0000256" key="1">
    <source>
        <dbReference type="ARBA" id="ARBA00022723"/>
    </source>
</evidence>
<dbReference type="FunFam" id="3.30.160.60:FF:000624">
    <property type="entry name" value="zinc finger protein 697"/>
    <property type="match status" value="1"/>
</dbReference>
<name>A0A7S2TJB5_9EUKA</name>
<feature type="domain" description="C2H2-type" evidence="7">
    <location>
        <begin position="131"/>
        <end position="155"/>
    </location>
</feature>
<dbReference type="AlphaFoldDB" id="A0A7S2TJB5"/>
<dbReference type="PANTHER" id="PTHR24379">
    <property type="entry name" value="KRAB AND ZINC FINGER DOMAIN-CONTAINING"/>
    <property type="match status" value="1"/>
</dbReference>
<evidence type="ECO:0000256" key="4">
    <source>
        <dbReference type="ARBA" id="ARBA00022833"/>
    </source>
</evidence>
<dbReference type="GO" id="GO:0008270">
    <property type="term" value="F:zinc ion binding"/>
    <property type="evidence" value="ECO:0007669"/>
    <property type="project" value="UniProtKB-KW"/>
</dbReference>
<evidence type="ECO:0000313" key="8">
    <source>
        <dbReference type="EMBL" id="CAD9752899.1"/>
    </source>
</evidence>
<evidence type="ECO:0000259" key="7">
    <source>
        <dbReference type="PROSITE" id="PS50157"/>
    </source>
</evidence>
<dbReference type="SMART" id="SM00355">
    <property type="entry name" value="ZnF_C2H2"/>
    <property type="match status" value="6"/>
</dbReference>
<reference evidence="8" key="1">
    <citation type="submission" date="2021-01" db="EMBL/GenBank/DDBJ databases">
        <authorList>
            <person name="Corre E."/>
            <person name="Pelletier E."/>
            <person name="Niang G."/>
            <person name="Scheremetjew M."/>
            <person name="Finn R."/>
            <person name="Kale V."/>
            <person name="Holt S."/>
            <person name="Cochrane G."/>
            <person name="Meng A."/>
            <person name="Brown T."/>
            <person name="Cohen L."/>
        </authorList>
    </citation>
    <scope>NUCLEOTIDE SEQUENCE</scope>
    <source>
        <strain evidence="8">CCMP622</strain>
    </source>
</reference>
<feature type="compositionally biased region" description="Basic residues" evidence="6">
    <location>
        <begin position="316"/>
        <end position="342"/>
    </location>
</feature>
<dbReference type="SUPFAM" id="SSF57667">
    <property type="entry name" value="beta-beta-alpha zinc fingers"/>
    <property type="match status" value="3"/>
</dbReference>
<proteinExistence type="predicted"/>
<keyword evidence="1" id="KW-0479">Metal-binding</keyword>
<feature type="domain" description="C2H2-type" evidence="7">
    <location>
        <begin position="72"/>
        <end position="102"/>
    </location>
</feature>
<dbReference type="FunFam" id="3.30.160.60:FF:000446">
    <property type="entry name" value="Zinc finger protein"/>
    <property type="match status" value="1"/>
</dbReference>
<keyword evidence="4" id="KW-0862">Zinc</keyword>
<protein>
    <recommendedName>
        <fullName evidence="7">C2H2-type domain-containing protein</fullName>
    </recommendedName>
</protein>
<dbReference type="Pfam" id="PF00096">
    <property type="entry name" value="zf-C2H2"/>
    <property type="match status" value="2"/>
</dbReference>
<dbReference type="PROSITE" id="PS00028">
    <property type="entry name" value="ZINC_FINGER_C2H2_1"/>
    <property type="match status" value="4"/>
</dbReference>
<feature type="domain" description="C2H2-type" evidence="7">
    <location>
        <begin position="166"/>
        <end position="193"/>
    </location>
</feature>
<feature type="compositionally biased region" description="Low complexity" evidence="6">
    <location>
        <begin position="264"/>
        <end position="273"/>
    </location>
</feature>
<dbReference type="PROSITE" id="PS50157">
    <property type="entry name" value="ZINC_FINGER_C2H2_2"/>
    <property type="match status" value="5"/>
</dbReference>
<organism evidence="8">
    <name type="scientific">Lotharella oceanica</name>
    <dbReference type="NCBI Taxonomy" id="641309"/>
    <lineage>
        <taxon>Eukaryota</taxon>
        <taxon>Sar</taxon>
        <taxon>Rhizaria</taxon>
        <taxon>Cercozoa</taxon>
        <taxon>Chlorarachniophyceae</taxon>
        <taxon>Lotharella</taxon>
    </lineage>
</organism>
<dbReference type="InterPro" id="IPR013087">
    <property type="entry name" value="Znf_C2H2_type"/>
</dbReference>
<feature type="domain" description="C2H2-type" evidence="7">
    <location>
        <begin position="198"/>
        <end position="221"/>
    </location>
</feature>
<dbReference type="Gene3D" id="3.30.160.60">
    <property type="entry name" value="Classic Zinc Finger"/>
    <property type="match status" value="5"/>
</dbReference>
<feature type="compositionally biased region" description="Basic residues" evidence="6">
    <location>
        <begin position="280"/>
        <end position="289"/>
    </location>
</feature>
<sequence length="342" mass="39186">MMLPLIMGQAAEIQSEALSLDGLSRRFRCVVCGVRFKERSHVKQHLDTCVSSILPEPDDGENMGITIRRRRKPCPKRGLCGLCGRNFTDLMGHQRVHTGERPHQCKVCRQRFRNSRNLKVHMAVHDTQRRFVCSVEGCNKSYKHAKLHRDHMRTHLVTGNGTKKPFQCSNCTAQFYYQSGLSTHVRSHSSSERIQRPHTCVACNRSFTQRGTLRRHFVDQHVPKGWDWNEARPGKPIQRSKSRSSSSSSRSSSSRSRSRRSRTTETSRFCTRTSRPREMARRRRRRRKPTPASGLAVGAKAPGHVASVHLATTAALKKKPKNTRKTRKQKSQRPHAKQQKNI</sequence>
<gene>
    <name evidence="8" type="ORF">LSP00402_LOCUS4440</name>
</gene>
<evidence type="ECO:0000256" key="3">
    <source>
        <dbReference type="ARBA" id="ARBA00022771"/>
    </source>
</evidence>
<dbReference type="PANTHER" id="PTHR24379:SF121">
    <property type="entry name" value="C2H2-TYPE DOMAIN-CONTAINING PROTEIN"/>
    <property type="match status" value="1"/>
</dbReference>
<evidence type="ECO:0000256" key="2">
    <source>
        <dbReference type="ARBA" id="ARBA00022737"/>
    </source>
</evidence>
<keyword evidence="3 5" id="KW-0863">Zinc-finger</keyword>
<feature type="compositionally biased region" description="Low complexity" evidence="6">
    <location>
        <begin position="243"/>
        <end position="255"/>
    </location>
</feature>
<dbReference type="InterPro" id="IPR036236">
    <property type="entry name" value="Znf_C2H2_sf"/>
</dbReference>
<feature type="region of interest" description="Disordered" evidence="6">
    <location>
        <begin position="225"/>
        <end position="342"/>
    </location>
</feature>
<evidence type="ECO:0000256" key="6">
    <source>
        <dbReference type="SAM" id="MobiDB-lite"/>
    </source>
</evidence>
<accession>A0A7S2TJB5</accession>
<dbReference type="EMBL" id="HBHP01007167">
    <property type="protein sequence ID" value="CAD9752899.1"/>
    <property type="molecule type" value="Transcribed_RNA"/>
</dbReference>
<keyword evidence="2" id="KW-0677">Repeat</keyword>
<feature type="domain" description="C2H2-type" evidence="7">
    <location>
        <begin position="103"/>
        <end position="130"/>
    </location>
</feature>